<comment type="similarity">
    <text evidence="2">Belongs to the PBP/GOBP family.</text>
</comment>
<dbReference type="GO" id="GO:0005576">
    <property type="term" value="C:extracellular region"/>
    <property type="evidence" value="ECO:0007669"/>
    <property type="project" value="UniProtKB-SubCell"/>
</dbReference>
<proteinExistence type="evidence at transcript level"/>
<dbReference type="EMBL" id="MT247218">
    <property type="protein sequence ID" value="QIS77197.1"/>
    <property type="molecule type" value="mRNA"/>
</dbReference>
<feature type="chain" id="PRO_5026196039" evidence="4">
    <location>
        <begin position="28"/>
        <end position="194"/>
    </location>
</feature>
<evidence type="ECO:0000256" key="4">
    <source>
        <dbReference type="SAM" id="SignalP"/>
    </source>
</evidence>
<dbReference type="Pfam" id="PF22651">
    <property type="entry name" value="OBP47_like"/>
    <property type="match status" value="1"/>
</dbReference>
<comment type="subcellular location">
    <subcellularLocation>
        <location evidence="1">Secreted</location>
    </subcellularLocation>
</comment>
<feature type="domain" description="OBP47-like" evidence="5">
    <location>
        <begin position="54"/>
        <end position="185"/>
    </location>
</feature>
<dbReference type="AlphaFoldDB" id="A0A6H0D665"/>
<dbReference type="InterPro" id="IPR054577">
    <property type="entry name" value="OBP47-like_dom"/>
</dbReference>
<evidence type="ECO:0000259" key="5">
    <source>
        <dbReference type="Pfam" id="PF22651"/>
    </source>
</evidence>
<name>A0A6H0D665_EPIBA</name>
<dbReference type="InterPro" id="IPR052295">
    <property type="entry name" value="Odorant-binding_protein"/>
</dbReference>
<dbReference type="PANTHER" id="PTHR21066:SF15">
    <property type="entry name" value="GH25962P-RELATED"/>
    <property type="match status" value="1"/>
</dbReference>
<evidence type="ECO:0000256" key="3">
    <source>
        <dbReference type="ARBA" id="ARBA00022525"/>
    </source>
</evidence>
<evidence type="ECO:0000256" key="1">
    <source>
        <dbReference type="ARBA" id="ARBA00004613"/>
    </source>
</evidence>
<dbReference type="Gene3D" id="1.10.238.270">
    <property type="match status" value="1"/>
</dbReference>
<dbReference type="PANTHER" id="PTHR21066">
    <property type="entry name" value="ODORANT-BINDING PROTEIN 59A-RELATED"/>
    <property type="match status" value="1"/>
</dbReference>
<keyword evidence="3" id="KW-0964">Secreted</keyword>
<sequence>MDHYGRNSLKTIICIVLLSVIINNILAVNIDCNRPPPLVDPQMCCTDGGRDEVSEKCAKRFDISDTHSQARMNIETATCLAECVLTESNYLIGQDLNIAAIQADLQEKFPQDPGYVEAMIKSYQKCTPIAQRKLEELRRSPLGSIAFQRKCSPFSGIILGCTYTEYFHNCPAKHWNASEQCEIAKAFLQKCSVF</sequence>
<organism evidence="6">
    <name type="scientific">Episyrphus balteatus</name>
    <name type="common">Marmalade hoverfly</name>
    <name type="synonym">Syrphus balteaus</name>
    <dbReference type="NCBI Taxonomy" id="286459"/>
    <lineage>
        <taxon>Eukaryota</taxon>
        <taxon>Metazoa</taxon>
        <taxon>Ecdysozoa</taxon>
        <taxon>Arthropoda</taxon>
        <taxon>Hexapoda</taxon>
        <taxon>Insecta</taxon>
        <taxon>Pterygota</taxon>
        <taxon>Neoptera</taxon>
        <taxon>Endopterygota</taxon>
        <taxon>Diptera</taxon>
        <taxon>Brachycera</taxon>
        <taxon>Muscomorpha</taxon>
        <taxon>Syrphoidea</taxon>
        <taxon>Syrphidae</taxon>
        <taxon>Syrphinae</taxon>
        <taxon>Syrphini</taxon>
        <taxon>Episyrphus</taxon>
    </lineage>
</organism>
<protein>
    <submittedName>
        <fullName evidence="6">OBP4</fullName>
    </submittedName>
</protein>
<feature type="signal peptide" evidence="4">
    <location>
        <begin position="1"/>
        <end position="27"/>
    </location>
</feature>
<evidence type="ECO:0000313" key="6">
    <source>
        <dbReference type="EMBL" id="QIS77197.1"/>
    </source>
</evidence>
<reference evidence="6" key="1">
    <citation type="submission" date="2020-03" db="EMBL/GenBank/DDBJ databases">
        <authorList>
            <person name="Jia H.R."/>
        </authorList>
    </citation>
    <scope>NUCLEOTIDE SEQUENCE</scope>
</reference>
<keyword evidence="4" id="KW-0732">Signal</keyword>
<accession>A0A6H0D665</accession>
<evidence type="ECO:0000256" key="2">
    <source>
        <dbReference type="ARBA" id="ARBA00008098"/>
    </source>
</evidence>